<name>A0A9B0WQG3_CHRAS</name>
<dbReference type="PANTHER" id="PTHR15993">
    <property type="entry name" value="HEMOGEN"/>
    <property type="match status" value="1"/>
</dbReference>
<dbReference type="GO" id="GO:0045667">
    <property type="term" value="P:regulation of osteoblast differentiation"/>
    <property type="evidence" value="ECO:0007669"/>
    <property type="project" value="TreeGrafter"/>
</dbReference>
<feature type="compositionally biased region" description="Basic and acidic residues" evidence="1">
    <location>
        <begin position="440"/>
        <end position="449"/>
    </location>
</feature>
<feature type="region of interest" description="Disordered" evidence="1">
    <location>
        <begin position="435"/>
        <end position="467"/>
    </location>
</feature>
<feature type="compositionally biased region" description="Basic and acidic residues" evidence="1">
    <location>
        <begin position="34"/>
        <end position="48"/>
    </location>
</feature>
<dbReference type="AlphaFoldDB" id="A0A9B0WQG3"/>
<reference evidence="3" key="1">
    <citation type="submission" date="2025-08" db="UniProtKB">
        <authorList>
            <consortium name="RefSeq"/>
        </authorList>
    </citation>
    <scope>IDENTIFICATION</scope>
    <source>
        <tissue evidence="3">Spleen</tissue>
    </source>
</reference>
<feature type="compositionally biased region" description="Basic and acidic residues" evidence="1">
    <location>
        <begin position="65"/>
        <end position="75"/>
    </location>
</feature>
<accession>A0A9B0WQG3</accession>
<dbReference type="Proteomes" id="UP000504623">
    <property type="component" value="Unplaced"/>
</dbReference>
<sequence length="475" mass="54443">MDRGKHQSHRKPRQTHDPHQENRTPEIVGTWSLRNREQLKKRKAEVQEKQTSQWLFGEQKKGKRQRTEKENERDRKRQRATKLKMKPEPQVEKERMVKALTSTKQETDPPGCVTKAFTPGATQEKAVAKECIPEICQDNIIHQENCSEYQEIGAQSHPSEACQNMAEPEDLSPKMCQKIAVLQEHPSRIYQDMAEPEDISPKMGQEVVVLQDHPSRMYEDMIEPEDLSSKTCQGTAVPIAIPSKTSENTAGLEGCSPEIYPKPDVPKDYPLETDKKPVEPKEWNSEPDQGTAETKSVFPKTHAIAMPKDLSTKTCQETKEPEYFSHKTYQEMIVPKVTSPKMIQKTSEPEEYSPEIHQETPEPEEYSPEVYQETARAEEHLPEMYQETSGPEDLSTKTCTNKDGPKECFLVPYQETGEPEGQDLRAHQEDAKEVYTFPPEMKEKPKAEEPEIPANLNSPPKGRPEKDIIYSYVLY</sequence>
<proteinExistence type="predicted"/>
<feature type="region of interest" description="Disordered" evidence="1">
    <location>
        <begin position="243"/>
        <end position="315"/>
    </location>
</feature>
<dbReference type="CTD" id="55363"/>
<feature type="region of interest" description="Disordered" evidence="1">
    <location>
        <begin position="1"/>
        <end position="91"/>
    </location>
</feature>
<keyword evidence="2" id="KW-1185">Reference proteome</keyword>
<gene>
    <name evidence="3" type="primary">HEMGN</name>
</gene>
<feature type="region of interest" description="Disordered" evidence="1">
    <location>
        <begin position="344"/>
        <end position="372"/>
    </location>
</feature>
<dbReference type="GeneID" id="102825101"/>
<feature type="compositionally biased region" description="Basic and acidic residues" evidence="1">
    <location>
        <begin position="264"/>
        <end position="284"/>
    </location>
</feature>
<feature type="compositionally biased region" description="Basic and acidic residues" evidence="1">
    <location>
        <begin position="14"/>
        <end position="24"/>
    </location>
</feature>
<dbReference type="GO" id="GO:0005654">
    <property type="term" value="C:nucleoplasm"/>
    <property type="evidence" value="ECO:0007669"/>
    <property type="project" value="TreeGrafter"/>
</dbReference>
<dbReference type="RefSeq" id="XP_006863205.1">
    <property type="nucleotide sequence ID" value="XM_006863143.1"/>
</dbReference>
<feature type="compositionally biased region" description="Basic residues" evidence="1">
    <location>
        <begin position="1"/>
        <end position="13"/>
    </location>
</feature>
<evidence type="ECO:0000313" key="2">
    <source>
        <dbReference type="Proteomes" id="UP000504623"/>
    </source>
</evidence>
<evidence type="ECO:0000313" key="3">
    <source>
        <dbReference type="RefSeq" id="XP_006863205.1"/>
    </source>
</evidence>
<dbReference type="PANTHER" id="PTHR15993:SF6">
    <property type="entry name" value="HEMOGEN"/>
    <property type="match status" value="1"/>
</dbReference>
<dbReference type="GO" id="GO:0030154">
    <property type="term" value="P:cell differentiation"/>
    <property type="evidence" value="ECO:0007669"/>
    <property type="project" value="InterPro"/>
</dbReference>
<protein>
    <submittedName>
        <fullName evidence="3">Hemogen</fullName>
    </submittedName>
</protein>
<organism evidence="2 3">
    <name type="scientific">Chrysochloris asiatica</name>
    <name type="common">Cape golden mole</name>
    <dbReference type="NCBI Taxonomy" id="185453"/>
    <lineage>
        <taxon>Eukaryota</taxon>
        <taxon>Metazoa</taxon>
        <taxon>Chordata</taxon>
        <taxon>Craniata</taxon>
        <taxon>Vertebrata</taxon>
        <taxon>Euteleostomi</taxon>
        <taxon>Mammalia</taxon>
        <taxon>Eutheria</taxon>
        <taxon>Afrotheria</taxon>
        <taxon>Chrysochloridae</taxon>
        <taxon>Chrysochlorinae</taxon>
        <taxon>Chrysochloris</taxon>
    </lineage>
</organism>
<evidence type="ECO:0000256" key="1">
    <source>
        <dbReference type="SAM" id="MobiDB-lite"/>
    </source>
</evidence>
<feature type="region of interest" description="Disordered" evidence="1">
    <location>
        <begin position="384"/>
        <end position="405"/>
    </location>
</feature>
<dbReference type="OrthoDB" id="9950769at2759"/>
<dbReference type="InterPro" id="IPR033272">
    <property type="entry name" value="Hemogen"/>
</dbReference>